<accession>A0A1G9GIA6</accession>
<evidence type="ECO:0000313" key="2">
    <source>
        <dbReference type="EMBL" id="SDL00400.1"/>
    </source>
</evidence>
<keyword evidence="3" id="KW-1185">Reference proteome</keyword>
<dbReference type="Pfam" id="PF13569">
    <property type="entry name" value="DUF4132"/>
    <property type="match status" value="1"/>
</dbReference>
<reference evidence="3" key="1">
    <citation type="submission" date="2016-10" db="EMBL/GenBank/DDBJ databases">
        <authorList>
            <person name="Varghese N."/>
            <person name="Submissions S."/>
        </authorList>
    </citation>
    <scope>NUCLEOTIDE SEQUENCE [LARGE SCALE GENOMIC DNA]</scope>
    <source>
        <strain evidence="3">CGMCC 4.3147</strain>
    </source>
</reference>
<name>A0A1G9GIA6_9ACTN</name>
<dbReference type="InterPro" id="IPR025406">
    <property type="entry name" value="DUF4132"/>
</dbReference>
<protein>
    <recommendedName>
        <fullName evidence="1">DUF4132 domain-containing protein</fullName>
    </recommendedName>
</protein>
<gene>
    <name evidence="2" type="ORF">SAMN05216298_2221</name>
</gene>
<sequence length="1105" mass="120764">MLFCVNLNDSSSVPGEDALALPDAWTKHLLDRRGRATRTVVIDTEAPQRLLDHYAKHAEIFEAPLEAAKGTPAEDQIRAGLALEPDPFAAAFVAAIAGRALAPYRTPVDATAFHAWAARHGLAFAAEALTEFYANGLTWYRAANHPGDSMLHFRPQGMYGVTRYANTGDPAFADLRTLTARLPDDEYAKVLDAVGARRTTEAHQFISAVIAPDREDWVRDACTAYAASGRTRYGSKAVWSFISRREQIELSGIRFLNDPSFDVTEIGQVVHALGLDALPLLIDSLEHEFKPSADARDLMFQAIGLLPSETGIAYLLERTVKPQALAALREAAARFPVRTLRAVAATAPGASMHAKARIAGLIRDLGLEPRLPDLDDERRARVEELLAATARHPVAATVPDVFATPPWAPFTKTAKTAVAGLTAPATDELRWAEGEREAWGTMPDDGYEYSYIRGNRPGLWDRMMPKGPDPDHYYFCELLAWSEDERARSALPLWRGEVPNWTGVATVRAILARFGDEAAPRVLEVVKKRPSYRTAMLPFVNLDAARLAADLVSKPRGDRALGRTWLDRHPADAAAFLIPDALGKAGRQRQSAADALKHLAAANRAALDEAAAAYGPAAATAVAAIVDADPLDPQRRVSKGPAWADPVMLPPVLLPGREAALPADAVRTLMASFTLDDPDLLYPGADLLAAECDPVSLTSFSWGLFELWLSSGAPSKDGWAMDQLRRFADDAAVRRLTELIREWPGQSQNRKAVRGLEILGHIGSEAALRSVQSIASNAKFKALKKTAAAQIEVIAERLDLSLDQLADRLVPDFGLSSDEPLVLDYGPRRFTVRFDENLKPYVVDDAGKRRASAPKPAAKDDAEAAQAAFERFGLLRKDIKTAAAELVKRMEAAMVDCRTWTVPEFRRYLVDHPVAWQLTGRLVWQCSTGDGWRSFRLAEDRTAADVEDEPFDLPEDAEVRVAHPINLGEEVAAWAEVFADYEILQPFQQLARPFYTLTDEERASGRVARFEGGKTGSGPMIGLLKRGWLYGSARSGPQGHGIFRPFPEGGFLLVVSDPGVHPGYGYDDGEQTLARVEIALPEEGAVDPARLSEALMVVSRLARAN</sequence>
<dbReference type="AlphaFoldDB" id="A0A1G9GIA6"/>
<proteinExistence type="predicted"/>
<evidence type="ECO:0000313" key="3">
    <source>
        <dbReference type="Proteomes" id="UP000198662"/>
    </source>
</evidence>
<dbReference type="STRING" id="380244.SAMN05216298_2221"/>
<evidence type="ECO:0000259" key="1">
    <source>
        <dbReference type="Pfam" id="PF13569"/>
    </source>
</evidence>
<feature type="domain" description="DUF4132" evidence="1">
    <location>
        <begin position="847"/>
        <end position="1028"/>
    </location>
</feature>
<dbReference type="Proteomes" id="UP000198662">
    <property type="component" value="Unassembled WGS sequence"/>
</dbReference>
<dbReference type="EMBL" id="FNGF01000003">
    <property type="protein sequence ID" value="SDL00400.1"/>
    <property type="molecule type" value="Genomic_DNA"/>
</dbReference>
<organism evidence="2 3">
    <name type="scientific">Glycomyces sambucus</name>
    <dbReference type="NCBI Taxonomy" id="380244"/>
    <lineage>
        <taxon>Bacteria</taxon>
        <taxon>Bacillati</taxon>
        <taxon>Actinomycetota</taxon>
        <taxon>Actinomycetes</taxon>
        <taxon>Glycomycetales</taxon>
        <taxon>Glycomycetaceae</taxon>
        <taxon>Glycomyces</taxon>
    </lineage>
</organism>